<dbReference type="PROSITE" id="PS50835">
    <property type="entry name" value="IG_LIKE"/>
    <property type="match status" value="1"/>
</dbReference>
<comment type="caution">
    <text evidence="5">Lacks conserved residue(s) required for the propagation of feature annotation.</text>
</comment>
<proteinExistence type="predicted"/>
<dbReference type="SUPFAM" id="SSF57196">
    <property type="entry name" value="EGF/Laminin"/>
    <property type="match status" value="2"/>
</dbReference>
<dbReference type="Gene3D" id="2.10.25.10">
    <property type="entry name" value="Laminin"/>
    <property type="match status" value="2"/>
</dbReference>
<dbReference type="OrthoDB" id="6138650at2759"/>
<dbReference type="InterPro" id="IPR000152">
    <property type="entry name" value="EGF-type_Asp/Asn_hydroxyl_site"/>
</dbReference>
<evidence type="ECO:0000256" key="1">
    <source>
        <dbReference type="ARBA" id="ARBA00022536"/>
    </source>
</evidence>
<dbReference type="SUPFAM" id="SSF48726">
    <property type="entry name" value="Immunoglobulin"/>
    <property type="match status" value="1"/>
</dbReference>
<accession>N6T8J0</accession>
<keyword evidence="1 5" id="KW-0245">EGF-like domain</keyword>
<dbReference type="HOGENOM" id="CLU_493697_0_0_1"/>
<gene>
    <name evidence="6" type="ORF">YQE_06990</name>
</gene>
<dbReference type="InterPro" id="IPR007110">
    <property type="entry name" value="Ig-like_dom"/>
</dbReference>
<dbReference type="InterPro" id="IPR000742">
    <property type="entry name" value="EGF"/>
</dbReference>
<keyword evidence="2" id="KW-0732">Signal</keyword>
<dbReference type="InterPro" id="IPR036179">
    <property type="entry name" value="Ig-like_dom_sf"/>
</dbReference>
<dbReference type="AlphaFoldDB" id="N6T8J0"/>
<dbReference type="EMBL" id="KB740975">
    <property type="protein sequence ID" value="ENN76539.1"/>
    <property type="molecule type" value="Genomic_DNA"/>
</dbReference>
<keyword evidence="3" id="KW-0677">Repeat</keyword>
<evidence type="ECO:0000256" key="3">
    <source>
        <dbReference type="ARBA" id="ARBA00022737"/>
    </source>
</evidence>
<dbReference type="PANTHER" id="PTHR12916">
    <property type="entry name" value="CYTOCHROME C OXIDASE POLYPEPTIDE VIC-2"/>
    <property type="match status" value="1"/>
</dbReference>
<dbReference type="SMART" id="SM00181">
    <property type="entry name" value="EGF"/>
    <property type="match status" value="2"/>
</dbReference>
<feature type="disulfide bond" evidence="5">
    <location>
        <begin position="254"/>
        <end position="263"/>
    </location>
</feature>
<feature type="non-terminal residue" evidence="6">
    <location>
        <position position="1"/>
    </location>
</feature>
<keyword evidence="4 5" id="KW-1015">Disulfide bond</keyword>
<evidence type="ECO:0000256" key="4">
    <source>
        <dbReference type="ARBA" id="ARBA00023157"/>
    </source>
</evidence>
<evidence type="ECO:0000256" key="2">
    <source>
        <dbReference type="ARBA" id="ARBA00022729"/>
    </source>
</evidence>
<dbReference type="PANTHER" id="PTHR12916:SF4">
    <property type="entry name" value="UNINFLATABLE, ISOFORM C"/>
    <property type="match status" value="1"/>
</dbReference>
<dbReference type="PROSITE" id="PS50026">
    <property type="entry name" value="EGF_3"/>
    <property type="match status" value="2"/>
</dbReference>
<dbReference type="PROSITE" id="PS00022">
    <property type="entry name" value="EGF_1"/>
    <property type="match status" value="2"/>
</dbReference>
<protein>
    <submittedName>
        <fullName evidence="6">Uncharacterized protein</fullName>
    </submittedName>
</protein>
<evidence type="ECO:0000313" key="6">
    <source>
        <dbReference type="EMBL" id="ENN76539.1"/>
    </source>
</evidence>
<organism evidence="6">
    <name type="scientific">Dendroctonus ponderosae</name>
    <name type="common">Mountain pine beetle</name>
    <dbReference type="NCBI Taxonomy" id="77166"/>
    <lineage>
        <taxon>Eukaryota</taxon>
        <taxon>Metazoa</taxon>
        <taxon>Ecdysozoa</taxon>
        <taxon>Arthropoda</taxon>
        <taxon>Hexapoda</taxon>
        <taxon>Insecta</taxon>
        <taxon>Pterygota</taxon>
        <taxon>Neoptera</taxon>
        <taxon>Endopterygota</taxon>
        <taxon>Coleoptera</taxon>
        <taxon>Polyphaga</taxon>
        <taxon>Cucujiformia</taxon>
        <taxon>Curculionidae</taxon>
        <taxon>Scolytinae</taxon>
        <taxon>Dendroctonus</taxon>
    </lineage>
</organism>
<evidence type="ECO:0000256" key="5">
    <source>
        <dbReference type="PROSITE-ProRule" id="PRU00076"/>
    </source>
</evidence>
<dbReference type="CDD" id="cd00054">
    <property type="entry name" value="EGF_CA"/>
    <property type="match status" value="1"/>
</dbReference>
<sequence>MLKADLLYHLRSVIPYGNDERLSFQYNAPADLHFLTLDIVNANIIECGIKADKADNKRLFDSAFKPVLKGPFDVPIRCQWIIDAVNTGTANTSIIVYLTQLFTFEGLTFTEYQLYGNDYKINPIVIHKVNETNVVRTKWVQTFRSYLVIELKLQSVDSAHLRVLDKFLDTYGFNITYEITTNSVRRSPCTMMDCGFTGICFDHYTKFSCHCFDGYSGPNCSEGPKSFCYTNGTPTCKNGGTCLHVGVAAVKCHCSKLFSGNTCETPVEPTGAKALKNCPNCPTNCTHNEKPDNTCKCLSAKPDVVGHTGTFATLQLGNLPPLEPNDLKTYIKIQRCCCFKPWHTLAYRKCMPRLKAATTLHISLMMVEKYTETIRLADRFLLNAINFVMVSQEEQFNNEKNKCESIIQGVGDKQEDLDTMLGFGSMKWFNSILLGHLQLNLSSTEDIKIANLIHSMSGADVTFQIYGPKKDEKKAKNILNKWIDRGYIGNITVAEKDSSIKTPLSIQSVDINQPGLIREDDEFILSCVARGSPSITFRWFKDGTFVNLTHAS</sequence>
<name>N6T8J0_DENPD</name>
<reference evidence="6" key="1">
    <citation type="journal article" date="2013" name="Genome Biol.">
        <title>Draft genome of the mountain pine beetle, Dendroctonus ponderosae Hopkins, a major forest pest.</title>
        <authorList>
            <person name="Keeling C.I."/>
            <person name="Yuen M.M."/>
            <person name="Liao N.Y."/>
            <person name="Docking T.R."/>
            <person name="Chan S.K."/>
            <person name="Taylor G.A."/>
            <person name="Palmquist D.L."/>
            <person name="Jackman S.D."/>
            <person name="Nguyen A."/>
            <person name="Li M."/>
            <person name="Henderson H."/>
            <person name="Janes J.K."/>
            <person name="Zhao Y."/>
            <person name="Pandoh P."/>
            <person name="Moore R."/>
            <person name="Sperling F.A."/>
            <person name="Huber D.P."/>
            <person name="Birol I."/>
            <person name="Jones S.J."/>
            <person name="Bohlmann J."/>
        </authorList>
    </citation>
    <scope>NUCLEOTIDE SEQUENCE</scope>
</reference>
<dbReference type="PROSITE" id="PS01186">
    <property type="entry name" value="EGF_2"/>
    <property type="match status" value="1"/>
</dbReference>
<feature type="disulfide bond" evidence="5">
    <location>
        <begin position="211"/>
        <end position="220"/>
    </location>
</feature>
<dbReference type="PROSITE" id="PS00010">
    <property type="entry name" value="ASX_HYDROXYL"/>
    <property type="match status" value="1"/>
</dbReference>